<keyword evidence="4" id="KW-0479">Metal-binding</keyword>
<dbReference type="SUPFAM" id="SSF102114">
    <property type="entry name" value="Radical SAM enzymes"/>
    <property type="match status" value="1"/>
</dbReference>
<dbReference type="GO" id="GO:0046872">
    <property type="term" value="F:metal ion binding"/>
    <property type="evidence" value="ECO:0007669"/>
    <property type="project" value="UniProtKB-KW"/>
</dbReference>
<dbReference type="GO" id="GO:0051539">
    <property type="term" value="F:4 iron, 4 sulfur cluster binding"/>
    <property type="evidence" value="ECO:0007669"/>
    <property type="project" value="UniProtKB-KW"/>
</dbReference>
<name>X1IQX4_9ZZZZ</name>
<evidence type="ECO:0000313" key="8">
    <source>
        <dbReference type="EMBL" id="GAH84102.1"/>
    </source>
</evidence>
<keyword evidence="6" id="KW-0411">Iron-sulfur</keyword>
<comment type="cofactor">
    <cofactor evidence="1">
        <name>[4Fe-4S] cluster</name>
        <dbReference type="ChEBI" id="CHEBI:49883"/>
    </cofactor>
</comment>
<dbReference type="InterPro" id="IPR007197">
    <property type="entry name" value="rSAM"/>
</dbReference>
<keyword evidence="2" id="KW-0004">4Fe-4S</keyword>
<keyword evidence="5" id="KW-0408">Iron</keyword>
<dbReference type="InterPro" id="IPR058240">
    <property type="entry name" value="rSAM_sf"/>
</dbReference>
<dbReference type="Pfam" id="PF04055">
    <property type="entry name" value="Radical_SAM"/>
    <property type="match status" value="1"/>
</dbReference>
<dbReference type="AlphaFoldDB" id="X1IQX4"/>
<evidence type="ECO:0000256" key="1">
    <source>
        <dbReference type="ARBA" id="ARBA00001966"/>
    </source>
</evidence>
<keyword evidence="3" id="KW-0949">S-adenosyl-L-methionine</keyword>
<dbReference type="InterPro" id="IPR034457">
    <property type="entry name" value="Organic_radical-activating"/>
</dbReference>
<gene>
    <name evidence="8" type="ORF">S03H2_61513</name>
</gene>
<protein>
    <recommendedName>
        <fullName evidence="7">Radical SAM core domain-containing protein</fullName>
    </recommendedName>
</protein>
<comment type="caution">
    <text evidence="8">The sequence shown here is derived from an EMBL/GenBank/DDBJ whole genome shotgun (WGS) entry which is preliminary data.</text>
</comment>
<reference evidence="8" key="1">
    <citation type="journal article" date="2014" name="Front. Microbiol.">
        <title>High frequency of phylogenetically diverse reductive dehalogenase-homologous genes in deep subseafloor sedimentary metagenomes.</title>
        <authorList>
            <person name="Kawai M."/>
            <person name="Futagami T."/>
            <person name="Toyoda A."/>
            <person name="Takaki Y."/>
            <person name="Nishi S."/>
            <person name="Hori S."/>
            <person name="Arai W."/>
            <person name="Tsubouchi T."/>
            <person name="Morono Y."/>
            <person name="Uchiyama I."/>
            <person name="Ito T."/>
            <person name="Fujiyama A."/>
            <person name="Inagaki F."/>
            <person name="Takami H."/>
        </authorList>
    </citation>
    <scope>NUCLEOTIDE SEQUENCE</scope>
    <source>
        <strain evidence="8">Expedition CK06-06</strain>
    </source>
</reference>
<dbReference type="PANTHER" id="PTHR30352:SF5">
    <property type="entry name" value="PYRUVATE FORMATE-LYASE 1-ACTIVATING ENZYME"/>
    <property type="match status" value="1"/>
</dbReference>
<evidence type="ECO:0000256" key="6">
    <source>
        <dbReference type="ARBA" id="ARBA00023014"/>
    </source>
</evidence>
<dbReference type="InterPro" id="IPR013785">
    <property type="entry name" value="Aldolase_TIM"/>
</dbReference>
<feature type="domain" description="Radical SAM core" evidence="7">
    <location>
        <begin position="5"/>
        <end position="93"/>
    </location>
</feature>
<organism evidence="8">
    <name type="scientific">marine sediment metagenome</name>
    <dbReference type="NCBI Taxonomy" id="412755"/>
    <lineage>
        <taxon>unclassified sequences</taxon>
        <taxon>metagenomes</taxon>
        <taxon>ecological metagenomes</taxon>
    </lineage>
</organism>
<evidence type="ECO:0000256" key="3">
    <source>
        <dbReference type="ARBA" id="ARBA00022691"/>
    </source>
</evidence>
<dbReference type="Gene3D" id="3.20.20.70">
    <property type="entry name" value="Aldolase class I"/>
    <property type="match status" value="1"/>
</dbReference>
<evidence type="ECO:0000256" key="2">
    <source>
        <dbReference type="ARBA" id="ARBA00022485"/>
    </source>
</evidence>
<sequence>QLAHDKNIKNIFVTNGFITSEALQKIAPYLDAANVDMKSISNNFYKKICKAKLQPVLNTIKMLNQLGIWIEVTTLVIPTLNDTEQEFHSIAEFIMSVSEDIPWHISAFYPAYKLKYLPPTPFAVLIKAREIGLKTGLNNVYLGNVTNNVTTDTRCPGCGQILIERTNFGIIKNKIQDGHCPNCGRHIIQPPLVYQRQATCFTPGLNREENYMSHIFPFRPLCKILIS</sequence>
<evidence type="ECO:0000259" key="7">
    <source>
        <dbReference type="Pfam" id="PF04055"/>
    </source>
</evidence>
<dbReference type="EMBL" id="BARU01039707">
    <property type="protein sequence ID" value="GAH84102.1"/>
    <property type="molecule type" value="Genomic_DNA"/>
</dbReference>
<proteinExistence type="predicted"/>
<dbReference type="GO" id="GO:0003824">
    <property type="term" value="F:catalytic activity"/>
    <property type="evidence" value="ECO:0007669"/>
    <property type="project" value="InterPro"/>
</dbReference>
<evidence type="ECO:0000256" key="5">
    <source>
        <dbReference type="ARBA" id="ARBA00023004"/>
    </source>
</evidence>
<evidence type="ECO:0000256" key="4">
    <source>
        <dbReference type="ARBA" id="ARBA00022723"/>
    </source>
</evidence>
<accession>X1IQX4</accession>
<feature type="non-terminal residue" evidence="8">
    <location>
        <position position="1"/>
    </location>
</feature>
<dbReference type="PANTHER" id="PTHR30352">
    <property type="entry name" value="PYRUVATE FORMATE-LYASE-ACTIVATING ENZYME"/>
    <property type="match status" value="1"/>
</dbReference>